<reference evidence="1" key="1">
    <citation type="submission" date="2017-05" db="UniProtKB">
        <authorList>
            <consortium name="EnsemblMetazoa"/>
        </authorList>
    </citation>
    <scope>IDENTIFICATION</scope>
</reference>
<proteinExistence type="predicted"/>
<protein>
    <submittedName>
        <fullName evidence="1">Uncharacterized protein</fullName>
    </submittedName>
</protein>
<name>A0A1X7TBV7_AMPQE</name>
<dbReference type="InParanoid" id="A0A1X7TBV7"/>
<dbReference type="AlphaFoldDB" id="A0A1X7TBV7"/>
<evidence type="ECO:0000313" key="1">
    <source>
        <dbReference type="EnsemblMetazoa" id="Aqu2.1.12031_001"/>
    </source>
</evidence>
<accession>A0A1X7TBV7</accession>
<sequence>SHSPVFGFLKFAPNNRLALNISFGSRTGHYLILARAFYQVFPSSDSTVFDVPSTGHVMLVFCLPHGIPLQWLGIKVAVFQALKLYEVDYWKGFLFFYVI</sequence>
<dbReference type="EnsemblMetazoa" id="Aqu2.1.12031_001">
    <property type="protein sequence ID" value="Aqu2.1.12031_001"/>
    <property type="gene ID" value="Aqu2.1.12031"/>
</dbReference>
<organism evidence="1">
    <name type="scientific">Amphimedon queenslandica</name>
    <name type="common">Sponge</name>
    <dbReference type="NCBI Taxonomy" id="400682"/>
    <lineage>
        <taxon>Eukaryota</taxon>
        <taxon>Metazoa</taxon>
        <taxon>Porifera</taxon>
        <taxon>Demospongiae</taxon>
        <taxon>Heteroscleromorpha</taxon>
        <taxon>Haplosclerida</taxon>
        <taxon>Niphatidae</taxon>
        <taxon>Amphimedon</taxon>
    </lineage>
</organism>